<reference evidence="4" key="1">
    <citation type="submission" date="2022-06" db="EMBL/GenBank/DDBJ databases">
        <title>Detection of beta-lactamases in bacteria of animal origin.</title>
        <authorList>
            <person name="Mlynarcik P."/>
            <person name="Zdarska V."/>
            <person name="Chudobova H."/>
            <person name="Prochazkova P."/>
            <person name="Hricova K."/>
            <person name="Mezerova K."/>
            <person name="Bardon J."/>
            <person name="Dolejska M."/>
            <person name="Sukkar I."/>
            <person name="Kolar M."/>
        </authorList>
    </citation>
    <scope>NUCLEOTIDE SEQUENCE</scope>
    <source>
        <strain evidence="4">S 300-3</strain>
    </source>
</reference>
<protein>
    <recommendedName>
        <fullName evidence="3">Glycine zipper-like domain-containing protein</fullName>
    </recommendedName>
</protein>
<keyword evidence="2" id="KW-1133">Transmembrane helix</keyword>
<dbReference type="EMBL" id="JAMYBS010000004">
    <property type="protein sequence ID" value="MCO7544187.1"/>
    <property type="molecule type" value="Genomic_DNA"/>
</dbReference>
<evidence type="ECO:0000313" key="5">
    <source>
        <dbReference type="Proteomes" id="UP001165292"/>
    </source>
</evidence>
<dbReference type="RefSeq" id="WP_148275432.1">
    <property type="nucleotide sequence ID" value="NZ_DALZVU010000001.1"/>
</dbReference>
<dbReference type="AlphaFoldDB" id="A0AA41WGT2"/>
<feature type="region of interest" description="Disordered" evidence="1">
    <location>
        <begin position="1"/>
        <end position="22"/>
    </location>
</feature>
<gene>
    <name evidence="4" type="ORF">NJF43_05375</name>
</gene>
<evidence type="ECO:0000259" key="3">
    <source>
        <dbReference type="Pfam" id="PF26273"/>
    </source>
</evidence>
<feature type="transmembrane region" description="Helical" evidence="2">
    <location>
        <begin position="32"/>
        <end position="65"/>
    </location>
</feature>
<proteinExistence type="predicted"/>
<comment type="caution">
    <text evidence="4">The sequence shown here is derived from an EMBL/GenBank/DDBJ whole genome shotgun (WGS) entry which is preliminary data.</text>
</comment>
<dbReference type="Pfam" id="PF26273">
    <property type="entry name" value="Gly_zipper"/>
    <property type="match status" value="1"/>
</dbReference>
<keyword evidence="2" id="KW-0812">Transmembrane</keyword>
<organism evidence="4 5">
    <name type="scientific">Stutzerimonas nitrititolerans</name>
    <dbReference type="NCBI Taxonomy" id="2482751"/>
    <lineage>
        <taxon>Bacteria</taxon>
        <taxon>Pseudomonadati</taxon>
        <taxon>Pseudomonadota</taxon>
        <taxon>Gammaproteobacteria</taxon>
        <taxon>Pseudomonadales</taxon>
        <taxon>Pseudomonadaceae</taxon>
        <taxon>Stutzerimonas</taxon>
    </lineage>
</organism>
<sequence length="71" mass="7140">MAVDGHCLPGRPADHSSQSGSTFAAMKNRKQLGVGVGLVIGVIIGIFADNLVMGIGIGLAIGIAMSFESKG</sequence>
<feature type="domain" description="Glycine zipper-like" evidence="3">
    <location>
        <begin position="32"/>
        <end position="65"/>
    </location>
</feature>
<evidence type="ECO:0000313" key="4">
    <source>
        <dbReference type="EMBL" id="MCO7544187.1"/>
    </source>
</evidence>
<evidence type="ECO:0000256" key="1">
    <source>
        <dbReference type="SAM" id="MobiDB-lite"/>
    </source>
</evidence>
<dbReference type="InterPro" id="IPR058598">
    <property type="entry name" value="Gly_zipper-like_dom"/>
</dbReference>
<name>A0AA41WGT2_9GAMM</name>
<evidence type="ECO:0000256" key="2">
    <source>
        <dbReference type="SAM" id="Phobius"/>
    </source>
</evidence>
<accession>A0AA41WGT2</accession>
<dbReference type="Proteomes" id="UP001165292">
    <property type="component" value="Unassembled WGS sequence"/>
</dbReference>
<keyword evidence="2" id="KW-0472">Membrane</keyword>